<keyword evidence="2" id="KW-1185">Reference proteome</keyword>
<sequence>MKTSLKLEELAMLLLGIYLFSQLHLSWWWFIGLFFAPDIGMLGYAVNNKVGAMSYNLFHHKFVAIAIYFLGIFLTSEIVQMIGIVLFSHSSFDRMLGYGLKLKKGFKFTHLGEIGN</sequence>
<organism evidence="1 2">
    <name type="scientific">Mesonia oceanica</name>
    <dbReference type="NCBI Taxonomy" id="2687242"/>
    <lineage>
        <taxon>Bacteria</taxon>
        <taxon>Pseudomonadati</taxon>
        <taxon>Bacteroidota</taxon>
        <taxon>Flavobacteriia</taxon>
        <taxon>Flavobacteriales</taxon>
        <taxon>Flavobacteriaceae</taxon>
        <taxon>Mesonia</taxon>
    </lineage>
</organism>
<comment type="caution">
    <text evidence="1">The sequence shown here is derived from an EMBL/GenBank/DDBJ whole genome shotgun (WGS) entry which is preliminary data.</text>
</comment>
<dbReference type="Proteomes" id="UP000356253">
    <property type="component" value="Unassembled WGS sequence"/>
</dbReference>
<evidence type="ECO:0000313" key="2">
    <source>
        <dbReference type="Proteomes" id="UP000356253"/>
    </source>
</evidence>
<gene>
    <name evidence="1" type="ORF">FVB9532_01692</name>
</gene>
<proteinExistence type="predicted"/>
<accession>A0AC61Y7H2</accession>
<dbReference type="EMBL" id="CABVMM010000006">
    <property type="protein sequence ID" value="VVV00422.1"/>
    <property type="molecule type" value="Genomic_DNA"/>
</dbReference>
<name>A0AC61Y7H2_9FLAO</name>
<reference evidence="1" key="1">
    <citation type="submission" date="2019-09" db="EMBL/GenBank/DDBJ databases">
        <authorList>
            <person name="Rodrigo-Torres L."/>
            <person name="Arahal R. D."/>
            <person name="Lucena T."/>
        </authorList>
    </citation>
    <scope>NUCLEOTIDE SEQUENCE</scope>
    <source>
        <strain evidence="1">ISS653</strain>
    </source>
</reference>
<evidence type="ECO:0000313" key="1">
    <source>
        <dbReference type="EMBL" id="VVV00422.1"/>
    </source>
</evidence>
<protein>
    <submittedName>
        <fullName evidence="1">Uncharacterized protein</fullName>
    </submittedName>
</protein>